<name>A0ABC8SK20_9AQUA</name>
<evidence type="ECO:0000313" key="2">
    <source>
        <dbReference type="Proteomes" id="UP001642360"/>
    </source>
</evidence>
<gene>
    <name evidence="1" type="ORF">ILEXP_LOCUS24909</name>
</gene>
<dbReference type="AlphaFoldDB" id="A0ABC8SK20"/>
<dbReference type="Proteomes" id="UP001642360">
    <property type="component" value="Unassembled WGS sequence"/>
</dbReference>
<proteinExistence type="predicted"/>
<reference evidence="1 2" key="1">
    <citation type="submission" date="2024-02" db="EMBL/GenBank/DDBJ databases">
        <authorList>
            <person name="Vignale AGUSTIN F."/>
            <person name="Sosa J E."/>
            <person name="Modenutti C."/>
        </authorList>
    </citation>
    <scope>NUCLEOTIDE SEQUENCE [LARGE SCALE GENOMIC DNA]</scope>
</reference>
<keyword evidence="2" id="KW-1185">Reference proteome</keyword>
<evidence type="ECO:0000313" key="1">
    <source>
        <dbReference type="EMBL" id="CAK9156371.1"/>
    </source>
</evidence>
<sequence length="69" mass="7673">MELRIKVVCTSLCRSDITAWQSQIGSPNSSPWIGLLAQLLSTFWPPLTVEKPLLAPEILPETSEVVYFA</sequence>
<comment type="caution">
    <text evidence="1">The sequence shown here is derived from an EMBL/GenBank/DDBJ whole genome shotgun (WGS) entry which is preliminary data.</text>
</comment>
<evidence type="ECO:0008006" key="3">
    <source>
        <dbReference type="Google" id="ProtNLM"/>
    </source>
</evidence>
<protein>
    <recommendedName>
        <fullName evidence="3">Alcohol dehydrogenase</fullName>
    </recommendedName>
</protein>
<organism evidence="1 2">
    <name type="scientific">Ilex paraguariensis</name>
    <name type="common">yerba mate</name>
    <dbReference type="NCBI Taxonomy" id="185542"/>
    <lineage>
        <taxon>Eukaryota</taxon>
        <taxon>Viridiplantae</taxon>
        <taxon>Streptophyta</taxon>
        <taxon>Embryophyta</taxon>
        <taxon>Tracheophyta</taxon>
        <taxon>Spermatophyta</taxon>
        <taxon>Magnoliopsida</taxon>
        <taxon>eudicotyledons</taxon>
        <taxon>Gunneridae</taxon>
        <taxon>Pentapetalae</taxon>
        <taxon>asterids</taxon>
        <taxon>campanulids</taxon>
        <taxon>Aquifoliales</taxon>
        <taxon>Aquifoliaceae</taxon>
        <taxon>Ilex</taxon>
    </lineage>
</organism>
<dbReference type="EMBL" id="CAUOFW020002837">
    <property type="protein sequence ID" value="CAK9156371.1"/>
    <property type="molecule type" value="Genomic_DNA"/>
</dbReference>
<accession>A0ABC8SK20</accession>